<proteinExistence type="predicted"/>
<evidence type="ECO:0000256" key="4">
    <source>
        <dbReference type="ARBA" id="ARBA00022801"/>
    </source>
</evidence>
<name>A0A1I5TKY4_9BACT</name>
<accession>A0A1I5TKY4</accession>
<evidence type="ECO:0000256" key="1">
    <source>
        <dbReference type="ARBA" id="ARBA00022722"/>
    </source>
</evidence>
<dbReference type="RefSeq" id="WP_090655725.1">
    <property type="nucleotide sequence ID" value="NZ_FOXQ01000002.1"/>
</dbReference>
<keyword evidence="4" id="KW-0378">Hydrolase</keyword>
<keyword evidence="7" id="KW-0238">DNA-binding</keyword>
<dbReference type="GO" id="GO:0051607">
    <property type="term" value="P:defense response to virus"/>
    <property type="evidence" value="ECO:0007669"/>
    <property type="project" value="UniProtKB-KW"/>
</dbReference>
<evidence type="ECO:0000313" key="10">
    <source>
        <dbReference type="EMBL" id="SFP83006.1"/>
    </source>
</evidence>
<evidence type="ECO:0000256" key="9">
    <source>
        <dbReference type="ARBA" id="ARBA00038592"/>
    </source>
</evidence>
<dbReference type="InterPro" id="IPR042206">
    <property type="entry name" value="CRISPR-assoc_Cas1_C"/>
</dbReference>
<dbReference type="CDD" id="cd09634">
    <property type="entry name" value="Cas1_I-II-III"/>
    <property type="match status" value="1"/>
</dbReference>
<dbReference type="GO" id="GO:0004519">
    <property type="term" value="F:endonuclease activity"/>
    <property type="evidence" value="ECO:0007669"/>
    <property type="project" value="UniProtKB-KW"/>
</dbReference>
<dbReference type="GO" id="GO:0043571">
    <property type="term" value="P:maintenance of CRISPR repeat elements"/>
    <property type="evidence" value="ECO:0007669"/>
    <property type="project" value="InterPro"/>
</dbReference>
<keyword evidence="5" id="KW-0460">Magnesium</keyword>
<gene>
    <name evidence="10" type="ORF">SAMN05444277_102157</name>
</gene>
<evidence type="ECO:0000256" key="6">
    <source>
        <dbReference type="ARBA" id="ARBA00023118"/>
    </source>
</evidence>
<dbReference type="EMBL" id="FOXQ01000002">
    <property type="protein sequence ID" value="SFP83006.1"/>
    <property type="molecule type" value="Genomic_DNA"/>
</dbReference>
<evidence type="ECO:0000313" key="11">
    <source>
        <dbReference type="Proteomes" id="UP000199031"/>
    </source>
</evidence>
<sequence>MTYWKNKELRQHVVYGILYGKVEGALLCYGLDPMVGLMHAEGYNKKSLVYDCIEPFRPWAELLLVTLFRNNALTSAHFKYGEEKMTLEKTCRKLLVTSFNAFLMEKTLLNKRRIARNDQVTALCSSLAQAVKNHKA</sequence>
<evidence type="ECO:0000256" key="5">
    <source>
        <dbReference type="ARBA" id="ARBA00022842"/>
    </source>
</evidence>
<reference evidence="10 11" key="1">
    <citation type="submission" date="2016-10" db="EMBL/GenBank/DDBJ databases">
        <authorList>
            <person name="de Groot N.N."/>
        </authorList>
    </citation>
    <scope>NUCLEOTIDE SEQUENCE [LARGE SCALE GENOMIC DNA]</scope>
    <source>
        <strain evidence="10 11">DSM 28286</strain>
    </source>
</reference>
<dbReference type="Gene3D" id="1.20.120.920">
    <property type="entry name" value="CRISPR-associated endonuclease Cas1, C-terminal domain"/>
    <property type="match status" value="1"/>
</dbReference>
<evidence type="ECO:0000256" key="3">
    <source>
        <dbReference type="ARBA" id="ARBA00022759"/>
    </source>
</evidence>
<dbReference type="STRING" id="1465490.SAMN05444277_102157"/>
<protein>
    <submittedName>
        <fullName evidence="10">CRISP-associated protein Cas1</fullName>
    </submittedName>
</protein>
<keyword evidence="11" id="KW-1185">Reference proteome</keyword>
<evidence type="ECO:0000256" key="8">
    <source>
        <dbReference type="ARBA" id="ARBA00023211"/>
    </source>
</evidence>
<evidence type="ECO:0000256" key="7">
    <source>
        <dbReference type="ARBA" id="ARBA00023125"/>
    </source>
</evidence>
<dbReference type="InterPro" id="IPR050646">
    <property type="entry name" value="Cas1"/>
</dbReference>
<dbReference type="GO" id="GO:0016787">
    <property type="term" value="F:hydrolase activity"/>
    <property type="evidence" value="ECO:0007669"/>
    <property type="project" value="UniProtKB-KW"/>
</dbReference>
<dbReference type="AlphaFoldDB" id="A0A1I5TKY4"/>
<dbReference type="OrthoDB" id="9803119at2"/>
<dbReference type="Pfam" id="PF01867">
    <property type="entry name" value="Cas_Cas1"/>
    <property type="match status" value="1"/>
</dbReference>
<dbReference type="GO" id="GO:0003677">
    <property type="term" value="F:DNA binding"/>
    <property type="evidence" value="ECO:0007669"/>
    <property type="project" value="UniProtKB-KW"/>
</dbReference>
<keyword evidence="6" id="KW-0051">Antiviral defense</keyword>
<keyword evidence="2" id="KW-0479">Metal-binding</keyword>
<keyword evidence="8" id="KW-0464">Manganese</keyword>
<keyword evidence="3" id="KW-0255">Endonuclease</keyword>
<dbReference type="InterPro" id="IPR002729">
    <property type="entry name" value="CRISPR-assoc_Cas1"/>
</dbReference>
<dbReference type="GO" id="GO:0046872">
    <property type="term" value="F:metal ion binding"/>
    <property type="evidence" value="ECO:0007669"/>
    <property type="project" value="UniProtKB-KW"/>
</dbReference>
<dbReference type="Proteomes" id="UP000199031">
    <property type="component" value="Unassembled WGS sequence"/>
</dbReference>
<dbReference type="PANTHER" id="PTHR34353:SF2">
    <property type="entry name" value="CRISPR-ASSOCIATED ENDONUCLEASE CAS1 1"/>
    <property type="match status" value="1"/>
</dbReference>
<evidence type="ECO:0000256" key="2">
    <source>
        <dbReference type="ARBA" id="ARBA00022723"/>
    </source>
</evidence>
<keyword evidence="1" id="KW-0540">Nuclease</keyword>
<dbReference type="PANTHER" id="PTHR34353">
    <property type="entry name" value="CRISPR-ASSOCIATED ENDONUCLEASE CAS1 1"/>
    <property type="match status" value="1"/>
</dbReference>
<comment type="subunit">
    <text evidence="9">Homodimer, forms a heterotetramer with a Cas2 homodimer.</text>
</comment>
<organism evidence="10 11">
    <name type="scientific">Parafilimonas terrae</name>
    <dbReference type="NCBI Taxonomy" id="1465490"/>
    <lineage>
        <taxon>Bacteria</taxon>
        <taxon>Pseudomonadati</taxon>
        <taxon>Bacteroidota</taxon>
        <taxon>Chitinophagia</taxon>
        <taxon>Chitinophagales</taxon>
        <taxon>Chitinophagaceae</taxon>
        <taxon>Parafilimonas</taxon>
    </lineage>
</organism>